<dbReference type="OrthoDB" id="2190193at2"/>
<gene>
    <name evidence="1" type="ORF">ATZ33_01185</name>
    <name evidence="2" type="ORF">RV15_GL002326</name>
</gene>
<evidence type="ECO:0000313" key="4">
    <source>
        <dbReference type="Proteomes" id="UP000183039"/>
    </source>
</evidence>
<organism evidence="2 4">
    <name type="scientific">Enterococcus silesiacus</name>
    <dbReference type="NCBI Taxonomy" id="332949"/>
    <lineage>
        <taxon>Bacteria</taxon>
        <taxon>Bacillati</taxon>
        <taxon>Bacillota</taxon>
        <taxon>Bacilli</taxon>
        <taxon>Lactobacillales</taxon>
        <taxon>Enterococcaceae</taxon>
        <taxon>Enterococcus</taxon>
    </lineage>
</organism>
<dbReference type="RefSeq" id="WP_071879067.1">
    <property type="nucleotide sequence ID" value="NZ_JXLC01000031.1"/>
</dbReference>
<dbReference type="EMBL" id="CP013614">
    <property type="protein sequence ID" value="ALS00044.1"/>
    <property type="molecule type" value="Genomic_DNA"/>
</dbReference>
<evidence type="ECO:0000313" key="1">
    <source>
        <dbReference type="EMBL" id="ALS00044.1"/>
    </source>
</evidence>
<dbReference type="Proteomes" id="UP000183039">
    <property type="component" value="Unassembled WGS sequence"/>
</dbReference>
<reference evidence="1 3" key="2">
    <citation type="submission" date="2015-12" db="EMBL/GenBank/DDBJ databases">
        <authorList>
            <person name="Lauer A."/>
            <person name="Humrighouse B."/>
            <person name="Loparev V."/>
            <person name="Shewmaker P.L."/>
            <person name="Whitney A.M."/>
            <person name="McLaughlin R.W."/>
        </authorList>
    </citation>
    <scope>NUCLEOTIDE SEQUENCE [LARGE SCALE GENOMIC DNA]</scope>
    <source>
        <strain evidence="1 3">LMG 23085</strain>
    </source>
</reference>
<reference evidence="2 4" key="1">
    <citation type="submission" date="2014-12" db="EMBL/GenBank/DDBJ databases">
        <title>Draft genome sequences of 29 type strains of Enterococci.</title>
        <authorList>
            <person name="Zhong Z."/>
            <person name="Sun Z."/>
            <person name="Liu W."/>
            <person name="Zhang W."/>
            <person name="Zhang H."/>
        </authorList>
    </citation>
    <scope>NUCLEOTIDE SEQUENCE [LARGE SCALE GENOMIC DNA]</scope>
    <source>
        <strain evidence="2 4">DSM 22801</strain>
    </source>
</reference>
<keyword evidence="3" id="KW-1185">Reference proteome</keyword>
<protein>
    <submittedName>
        <fullName evidence="2">Uncharacterized protein</fullName>
    </submittedName>
</protein>
<dbReference type="KEGG" id="ess:ATZ33_01185"/>
<accession>A0A0S3K6Y2</accession>
<evidence type="ECO:0000313" key="2">
    <source>
        <dbReference type="EMBL" id="OJG86728.1"/>
    </source>
</evidence>
<proteinExistence type="predicted"/>
<dbReference type="AlphaFoldDB" id="A0A0S3K6Y2"/>
<dbReference type="Proteomes" id="UP000065511">
    <property type="component" value="Chromosome"/>
</dbReference>
<sequence>MSTNNEKVELLLSYLSEIHTKSLTLYDLVTSRPRPEDTRILLNINEVFTYYHSVRVFYYSNSELNASEVHPFFKAFEDFYFELKQVFFLEDEDSILLYNKLTAMKDSFEQLTNDFNVL</sequence>
<name>A0A0S3K6Y2_9ENTE</name>
<evidence type="ECO:0000313" key="3">
    <source>
        <dbReference type="Proteomes" id="UP000065511"/>
    </source>
</evidence>
<dbReference type="EMBL" id="JXLC01000031">
    <property type="protein sequence ID" value="OJG86728.1"/>
    <property type="molecule type" value="Genomic_DNA"/>
</dbReference>